<organism evidence="1 2">
    <name type="scientific">Nonomuraea roseola</name>
    <dbReference type="NCBI Taxonomy" id="46179"/>
    <lineage>
        <taxon>Bacteria</taxon>
        <taxon>Bacillati</taxon>
        <taxon>Actinomycetota</taxon>
        <taxon>Actinomycetes</taxon>
        <taxon>Streptosporangiales</taxon>
        <taxon>Streptosporangiaceae</taxon>
        <taxon>Nonomuraea</taxon>
    </lineage>
</organism>
<gene>
    <name evidence="1" type="ORF">ACFFRN_15280</name>
</gene>
<sequence>MRVPGFSRITLDLNQGQAEELAQSIQKAYPDWLIEQPGGIWCATGTCWEAGCACTRTIHHHSALGLVVLLATATGEVS</sequence>
<keyword evidence="2" id="KW-1185">Reference proteome</keyword>
<protein>
    <submittedName>
        <fullName evidence="1">Uncharacterized protein</fullName>
    </submittedName>
</protein>
<comment type="caution">
    <text evidence="1">The sequence shown here is derived from an EMBL/GenBank/DDBJ whole genome shotgun (WGS) entry which is preliminary data.</text>
</comment>
<proteinExistence type="predicted"/>
<evidence type="ECO:0000313" key="2">
    <source>
        <dbReference type="Proteomes" id="UP001589646"/>
    </source>
</evidence>
<dbReference type="EMBL" id="JBHMCE010000004">
    <property type="protein sequence ID" value="MFB9527978.1"/>
    <property type="molecule type" value="Genomic_DNA"/>
</dbReference>
<accession>A0ABV5PZ41</accession>
<dbReference type="RefSeq" id="WP_346126649.1">
    <property type="nucleotide sequence ID" value="NZ_BAAAXC010000015.1"/>
</dbReference>
<reference evidence="1 2" key="1">
    <citation type="submission" date="2024-09" db="EMBL/GenBank/DDBJ databases">
        <authorList>
            <person name="Sun Q."/>
            <person name="Mori K."/>
        </authorList>
    </citation>
    <scope>NUCLEOTIDE SEQUENCE [LARGE SCALE GENOMIC DNA]</scope>
    <source>
        <strain evidence="1 2">JCM 3323</strain>
    </source>
</reference>
<dbReference type="Proteomes" id="UP001589646">
    <property type="component" value="Unassembled WGS sequence"/>
</dbReference>
<name>A0ABV5PZ41_9ACTN</name>
<evidence type="ECO:0000313" key="1">
    <source>
        <dbReference type="EMBL" id="MFB9527978.1"/>
    </source>
</evidence>